<comment type="caution">
    <text evidence="2">The sequence shown here is derived from an EMBL/GenBank/DDBJ whole genome shotgun (WGS) entry which is preliminary data.</text>
</comment>
<dbReference type="EMBL" id="JABSTU010001057">
    <property type="protein sequence ID" value="KAH7986636.1"/>
    <property type="molecule type" value="Genomic_DNA"/>
</dbReference>
<evidence type="ECO:0000313" key="3">
    <source>
        <dbReference type="Proteomes" id="UP000821866"/>
    </source>
</evidence>
<dbReference type="AlphaFoldDB" id="A0A9J6D2M4"/>
<dbReference type="GO" id="GO:0016020">
    <property type="term" value="C:membrane"/>
    <property type="evidence" value="ECO:0007669"/>
    <property type="project" value="InterPro"/>
</dbReference>
<keyword evidence="3" id="KW-1185">Reference proteome</keyword>
<dbReference type="GO" id="GO:0005230">
    <property type="term" value="F:extracellular ligand-gated monoatomic ion channel activity"/>
    <property type="evidence" value="ECO:0007669"/>
    <property type="project" value="InterPro"/>
</dbReference>
<accession>A0A9J6D2M4</accession>
<name>A0A9J6D2M4_RHIMP</name>
<gene>
    <name evidence="2" type="ORF">HPB51_026626</name>
</gene>
<dbReference type="Pfam" id="PF02931">
    <property type="entry name" value="Neur_chan_LBD"/>
    <property type="match status" value="1"/>
</dbReference>
<reference evidence="2" key="2">
    <citation type="submission" date="2021-09" db="EMBL/GenBank/DDBJ databases">
        <authorList>
            <person name="Jia N."/>
            <person name="Wang J."/>
            <person name="Shi W."/>
            <person name="Du L."/>
            <person name="Sun Y."/>
            <person name="Zhan W."/>
            <person name="Jiang J."/>
            <person name="Wang Q."/>
            <person name="Zhang B."/>
            <person name="Ji P."/>
            <person name="Sakyi L.B."/>
            <person name="Cui X."/>
            <person name="Yuan T."/>
            <person name="Jiang B."/>
            <person name="Yang W."/>
            <person name="Lam T.T.-Y."/>
            <person name="Chang Q."/>
            <person name="Ding S."/>
            <person name="Wang X."/>
            <person name="Zhu J."/>
            <person name="Ruan X."/>
            <person name="Zhao L."/>
            <person name="Wei J."/>
            <person name="Que T."/>
            <person name="Du C."/>
            <person name="Cheng J."/>
            <person name="Dai P."/>
            <person name="Han X."/>
            <person name="Huang E."/>
            <person name="Gao Y."/>
            <person name="Liu J."/>
            <person name="Shao H."/>
            <person name="Ye R."/>
            <person name="Li L."/>
            <person name="Wei W."/>
            <person name="Wang X."/>
            <person name="Wang C."/>
            <person name="Huo Q."/>
            <person name="Li W."/>
            <person name="Guo W."/>
            <person name="Chen H."/>
            <person name="Chen S."/>
            <person name="Zhou L."/>
            <person name="Zhou L."/>
            <person name="Ni X."/>
            <person name="Tian J."/>
            <person name="Zhou Y."/>
            <person name="Sheng Y."/>
            <person name="Liu T."/>
            <person name="Pan Y."/>
            <person name="Xia L."/>
            <person name="Li J."/>
            <person name="Zhao F."/>
            <person name="Cao W."/>
        </authorList>
    </citation>
    <scope>NUCLEOTIDE SEQUENCE</scope>
    <source>
        <strain evidence="2">Rmic-2018</strain>
        <tissue evidence="2">Larvae</tissue>
    </source>
</reference>
<evidence type="ECO:0000313" key="2">
    <source>
        <dbReference type="EMBL" id="KAH7986636.1"/>
    </source>
</evidence>
<protein>
    <recommendedName>
        <fullName evidence="1">Neurotransmitter-gated ion-channel ligand-binding domain-containing protein</fullName>
    </recommendedName>
</protein>
<sequence>MTSSSTAVQAYLRPPLTTSWHDHRLTWNPEEFDNRTFLHLHEREMWSPNLDVINAPPRWNSGYDDRLLTGKIAGLIPATVVCTIRVVTLDTHESSEVALVEGKDVWDQMQEDENTEWIMTDISYGNYTEYNRRVQHYKHF</sequence>
<dbReference type="Gene3D" id="2.70.170.10">
    <property type="entry name" value="Neurotransmitter-gated ion-channel ligand-binding domain"/>
    <property type="match status" value="1"/>
</dbReference>
<dbReference type="InterPro" id="IPR036734">
    <property type="entry name" value="Neur_chan_lig-bd_sf"/>
</dbReference>
<proteinExistence type="predicted"/>
<dbReference type="Proteomes" id="UP000821866">
    <property type="component" value="Unassembled WGS sequence"/>
</dbReference>
<reference evidence="2" key="1">
    <citation type="journal article" date="2020" name="Cell">
        <title>Large-Scale Comparative Analyses of Tick Genomes Elucidate Their Genetic Diversity and Vector Capacities.</title>
        <authorList>
            <consortium name="Tick Genome and Microbiome Consortium (TIGMIC)"/>
            <person name="Jia N."/>
            <person name="Wang J."/>
            <person name="Shi W."/>
            <person name="Du L."/>
            <person name="Sun Y."/>
            <person name="Zhan W."/>
            <person name="Jiang J.F."/>
            <person name="Wang Q."/>
            <person name="Zhang B."/>
            <person name="Ji P."/>
            <person name="Bell-Sakyi L."/>
            <person name="Cui X.M."/>
            <person name="Yuan T.T."/>
            <person name="Jiang B.G."/>
            <person name="Yang W.F."/>
            <person name="Lam T.T."/>
            <person name="Chang Q.C."/>
            <person name="Ding S.J."/>
            <person name="Wang X.J."/>
            <person name="Zhu J.G."/>
            <person name="Ruan X.D."/>
            <person name="Zhao L."/>
            <person name="Wei J.T."/>
            <person name="Ye R.Z."/>
            <person name="Que T.C."/>
            <person name="Du C.H."/>
            <person name="Zhou Y.H."/>
            <person name="Cheng J.X."/>
            <person name="Dai P.F."/>
            <person name="Guo W.B."/>
            <person name="Han X.H."/>
            <person name="Huang E.J."/>
            <person name="Li L.F."/>
            <person name="Wei W."/>
            <person name="Gao Y.C."/>
            <person name="Liu J.Z."/>
            <person name="Shao H.Z."/>
            <person name="Wang X."/>
            <person name="Wang C.C."/>
            <person name="Yang T.C."/>
            <person name="Huo Q.B."/>
            <person name="Li W."/>
            <person name="Chen H.Y."/>
            <person name="Chen S.E."/>
            <person name="Zhou L.G."/>
            <person name="Ni X.B."/>
            <person name="Tian J.H."/>
            <person name="Sheng Y."/>
            <person name="Liu T."/>
            <person name="Pan Y.S."/>
            <person name="Xia L.Y."/>
            <person name="Li J."/>
            <person name="Zhao F."/>
            <person name="Cao W.C."/>
        </authorList>
    </citation>
    <scope>NUCLEOTIDE SEQUENCE</scope>
    <source>
        <strain evidence="2">Rmic-2018</strain>
    </source>
</reference>
<evidence type="ECO:0000259" key="1">
    <source>
        <dbReference type="Pfam" id="PF02931"/>
    </source>
</evidence>
<dbReference type="SUPFAM" id="SSF63712">
    <property type="entry name" value="Nicotinic receptor ligand binding domain-like"/>
    <property type="match status" value="1"/>
</dbReference>
<dbReference type="InterPro" id="IPR006202">
    <property type="entry name" value="Neur_chan_lig-bd"/>
</dbReference>
<feature type="domain" description="Neurotransmitter-gated ion-channel ligand-binding" evidence="1">
    <location>
        <begin position="16"/>
        <end position="54"/>
    </location>
</feature>
<organism evidence="2 3">
    <name type="scientific">Rhipicephalus microplus</name>
    <name type="common">Cattle tick</name>
    <name type="synonym">Boophilus microplus</name>
    <dbReference type="NCBI Taxonomy" id="6941"/>
    <lineage>
        <taxon>Eukaryota</taxon>
        <taxon>Metazoa</taxon>
        <taxon>Ecdysozoa</taxon>
        <taxon>Arthropoda</taxon>
        <taxon>Chelicerata</taxon>
        <taxon>Arachnida</taxon>
        <taxon>Acari</taxon>
        <taxon>Parasitiformes</taxon>
        <taxon>Ixodida</taxon>
        <taxon>Ixodoidea</taxon>
        <taxon>Ixodidae</taxon>
        <taxon>Rhipicephalinae</taxon>
        <taxon>Rhipicephalus</taxon>
        <taxon>Boophilus</taxon>
    </lineage>
</organism>
<dbReference type="VEuPathDB" id="VectorBase:LOC119182767"/>